<dbReference type="OrthoDB" id="568873at2"/>
<gene>
    <name evidence="1" type="ORF">AsFPU1_0396</name>
</gene>
<proteinExistence type="predicted"/>
<name>A0A401ICN3_APHSA</name>
<comment type="caution">
    <text evidence="1">The sequence shown here is derived from an EMBL/GenBank/DDBJ whole genome shotgun (WGS) entry which is preliminary data.</text>
</comment>
<dbReference type="Proteomes" id="UP000287247">
    <property type="component" value="Unassembled WGS sequence"/>
</dbReference>
<accession>A0A401ICN3</accession>
<evidence type="ECO:0000313" key="2">
    <source>
        <dbReference type="Proteomes" id="UP000287247"/>
    </source>
</evidence>
<protein>
    <submittedName>
        <fullName evidence="1">Uncharacterized protein</fullName>
    </submittedName>
</protein>
<evidence type="ECO:0000313" key="1">
    <source>
        <dbReference type="EMBL" id="GBF79004.1"/>
    </source>
</evidence>
<dbReference type="AlphaFoldDB" id="A0A401ICN3"/>
<reference evidence="2" key="1">
    <citation type="submission" date="2017-05" db="EMBL/GenBank/DDBJ databases">
        <title>Physiological properties and genetic analysis related to exopolysaccharide production of fresh-water unicellular cyanobacterium Aphanothece sacrum, Suizenji Nori, that has been cultured as a food source in Japan.</title>
        <authorList>
            <person name="Kanesaki Y."/>
            <person name="Yoshikawa S."/>
            <person name="Ohki K."/>
        </authorList>
    </citation>
    <scope>NUCLEOTIDE SEQUENCE [LARGE SCALE GENOMIC DNA]</scope>
    <source>
        <strain evidence="2">FPU1</strain>
    </source>
</reference>
<dbReference type="RefSeq" id="WP_124973221.1">
    <property type="nucleotide sequence ID" value="NZ_BDQK01000001.1"/>
</dbReference>
<dbReference type="PROSITE" id="PS51257">
    <property type="entry name" value="PROKAR_LIPOPROTEIN"/>
    <property type="match status" value="1"/>
</dbReference>
<organism evidence="1 2">
    <name type="scientific">Aphanothece sacrum FPU1</name>
    <dbReference type="NCBI Taxonomy" id="1920663"/>
    <lineage>
        <taxon>Bacteria</taxon>
        <taxon>Bacillati</taxon>
        <taxon>Cyanobacteriota</taxon>
        <taxon>Cyanophyceae</taxon>
        <taxon>Oscillatoriophycideae</taxon>
        <taxon>Chroococcales</taxon>
        <taxon>Aphanothecaceae</taxon>
        <taxon>Aphanothece</taxon>
    </lineage>
</organism>
<dbReference type="EMBL" id="BDQK01000001">
    <property type="protein sequence ID" value="GBF79004.1"/>
    <property type="molecule type" value="Genomic_DNA"/>
</dbReference>
<sequence>MKKYLTFLALFILVTFGTTFIGCSYKDNLITAQEINYFRQFSALNLPQIEQQFRNQWTPKLEQGFQERANTIINFYANRDTYGNGYGENEKRSYPRAMFDFLAGNQDKAIAFLQKEDPEADKHQHTDGIDYYYCFTLKGQIRKYFLYGKYLDPAYKQRMFEGAKKWTQEDPLTRPHPVYGLGNGEGRDWDISRRGRWVDGRNTDNLRAMRETSVYLMAEETGNEKTRQIYKQKIQRYVWALYNIGMGEWDSEVYHGHTFASYLNLYDFAKDPEVKQLAKAALDWFSTAAAMKYYRGGWGGPVKRDYGTGNAPLNSSSARTFWLYFDDTPLSNTDPEEDTLFFITSAYRPPLAVINLAHKNFNKPVEVFSSKPLYENWKPGNDQQPGYWETQFFGHTYQMGSLAGTFPDGDVAPFKLMAYNTDRGVDYFAVNTGGNIVSPGKKPGDEIGQYQNLLIWLTFPSTPSFNFQIPDTAKLEIEHDIWFIHYEKTWLAIHPINLKKYEKITVNDERINKAYPKERFLHAETTGNNYSGFALEVGEKESHGSYEKFKQKVKQKSSLNLQQLDRGEVTFNGTTGNVLQLTYNWQNLLPKILRNGKVHDWLKNLSLYNSQTKDKSPIYLGYKEGKLKIKGGGDEFMNQVNKINLNN</sequence>
<keyword evidence="2" id="KW-1185">Reference proteome</keyword>